<comment type="similarity">
    <text evidence="1">Belongs to the histone deacetylase family.</text>
</comment>
<dbReference type="InterPro" id="IPR023801">
    <property type="entry name" value="His_deacetylse_dom"/>
</dbReference>
<sequence length="320" mass="35164">MGRTAPKLIYHPIYSELELPDRHRYPIGKYRALYLALQQLGVPPDAFNLSETADLSLVGQVHQASYLDALCSGQLDAKAMRRIGFPWSEQLIRRSLLSVGGTVQSTALALQHGIALHLSGGYHHAFADYGSGFCLLNDLAVAAQYALNQGVHKVLIFDCDVHQGDGTAAIFADNPAVVTCSLHGEKNFPYYKQRSDWDLALDSQVSDKEYLTAAEQSLDYLLRLYQPELVIYDAGIDIHQDDDLGLLAVTTTGIAKRDALVLSRCRQAGIPVAAVIGGGYQRDLNRLTQIHLQLFYAAFALCDAPLPAHPDWQWLASVTS</sequence>
<reference evidence="5" key="1">
    <citation type="journal article" date="2019" name="Int. J. Syst. Evol. Microbiol.">
        <title>The Global Catalogue of Microorganisms (GCM) 10K type strain sequencing project: providing services to taxonomists for standard genome sequencing and annotation.</title>
        <authorList>
            <consortium name="The Broad Institute Genomics Platform"/>
            <consortium name="The Broad Institute Genome Sequencing Center for Infectious Disease"/>
            <person name="Wu L."/>
            <person name="Ma J."/>
        </authorList>
    </citation>
    <scope>NUCLEOTIDE SEQUENCE [LARGE SCALE GENOMIC DNA]</scope>
    <source>
        <strain evidence="5">DT28</strain>
    </source>
</reference>
<evidence type="ECO:0000313" key="4">
    <source>
        <dbReference type="EMBL" id="MFC4655908.1"/>
    </source>
</evidence>
<accession>A0ABV9JNT4</accession>
<comment type="caution">
    <text evidence="4">The sequence shown here is derived from an EMBL/GenBank/DDBJ whole genome shotgun (WGS) entry which is preliminary data.</text>
</comment>
<evidence type="ECO:0000256" key="2">
    <source>
        <dbReference type="ARBA" id="ARBA00022801"/>
    </source>
</evidence>
<gene>
    <name evidence="4" type="ORF">ACFO3I_12905</name>
</gene>
<dbReference type="InterPro" id="IPR037138">
    <property type="entry name" value="His_deacetylse_dom_sf"/>
</dbReference>
<evidence type="ECO:0000256" key="1">
    <source>
        <dbReference type="ARBA" id="ARBA00005947"/>
    </source>
</evidence>
<evidence type="ECO:0000313" key="5">
    <source>
        <dbReference type="Proteomes" id="UP001595962"/>
    </source>
</evidence>
<dbReference type="CDD" id="cd09993">
    <property type="entry name" value="HDAC_classIV"/>
    <property type="match status" value="1"/>
</dbReference>
<dbReference type="Proteomes" id="UP001595962">
    <property type="component" value="Unassembled WGS sequence"/>
</dbReference>
<protein>
    <submittedName>
        <fullName evidence="4">Histone deacetylase</fullName>
    </submittedName>
</protein>
<feature type="domain" description="Histone deacetylase" evidence="3">
    <location>
        <begin position="28"/>
        <end position="284"/>
    </location>
</feature>
<dbReference type="EMBL" id="JBHSGB010000010">
    <property type="protein sequence ID" value="MFC4655908.1"/>
    <property type="molecule type" value="Genomic_DNA"/>
</dbReference>
<dbReference type="Gene3D" id="3.40.800.20">
    <property type="entry name" value="Histone deacetylase domain"/>
    <property type="match status" value="1"/>
</dbReference>
<dbReference type="InterPro" id="IPR000286">
    <property type="entry name" value="HDACs"/>
</dbReference>
<dbReference type="PANTHER" id="PTHR10625:SF19">
    <property type="entry name" value="HISTONE DEACETYLASE 12"/>
    <property type="match status" value="1"/>
</dbReference>
<dbReference type="RefSeq" id="WP_377334448.1">
    <property type="nucleotide sequence ID" value="NZ_JBHSGB010000010.1"/>
</dbReference>
<dbReference type="InterPro" id="IPR023696">
    <property type="entry name" value="Ureohydrolase_dom_sf"/>
</dbReference>
<name>A0ABV9JNT4_9GAMM</name>
<organism evidence="4 5">
    <name type="scientific">Rheinheimera marina</name>
    <dbReference type="NCBI Taxonomy" id="1774958"/>
    <lineage>
        <taxon>Bacteria</taxon>
        <taxon>Pseudomonadati</taxon>
        <taxon>Pseudomonadota</taxon>
        <taxon>Gammaproteobacteria</taxon>
        <taxon>Chromatiales</taxon>
        <taxon>Chromatiaceae</taxon>
        <taxon>Rheinheimera</taxon>
    </lineage>
</organism>
<keyword evidence="2" id="KW-0378">Hydrolase</keyword>
<keyword evidence="5" id="KW-1185">Reference proteome</keyword>
<dbReference type="Pfam" id="PF00850">
    <property type="entry name" value="Hist_deacetyl"/>
    <property type="match status" value="1"/>
</dbReference>
<proteinExistence type="inferred from homology"/>
<evidence type="ECO:0000259" key="3">
    <source>
        <dbReference type="Pfam" id="PF00850"/>
    </source>
</evidence>
<dbReference type="PANTHER" id="PTHR10625">
    <property type="entry name" value="HISTONE DEACETYLASE HDAC1-RELATED"/>
    <property type="match status" value="1"/>
</dbReference>
<dbReference type="PRINTS" id="PR01270">
    <property type="entry name" value="HDASUPER"/>
</dbReference>
<dbReference type="SUPFAM" id="SSF52768">
    <property type="entry name" value="Arginase/deacetylase"/>
    <property type="match status" value="1"/>
</dbReference>
<dbReference type="InterPro" id="IPR044150">
    <property type="entry name" value="HDAC_classIV"/>
</dbReference>